<keyword evidence="1" id="KW-1133">Transmembrane helix</keyword>
<dbReference type="EMBL" id="LAZR01024867">
    <property type="protein sequence ID" value="KKL73744.1"/>
    <property type="molecule type" value="Genomic_DNA"/>
</dbReference>
<gene>
    <name evidence="2" type="ORF">LCGC14_2071830</name>
</gene>
<name>A0A0F9EIE7_9ZZZZ</name>
<dbReference type="AlphaFoldDB" id="A0A0F9EIE7"/>
<organism evidence="2">
    <name type="scientific">marine sediment metagenome</name>
    <dbReference type="NCBI Taxonomy" id="412755"/>
    <lineage>
        <taxon>unclassified sequences</taxon>
        <taxon>metagenomes</taxon>
        <taxon>ecological metagenomes</taxon>
    </lineage>
</organism>
<reference evidence="2" key="1">
    <citation type="journal article" date="2015" name="Nature">
        <title>Complex archaea that bridge the gap between prokaryotes and eukaryotes.</title>
        <authorList>
            <person name="Spang A."/>
            <person name="Saw J.H."/>
            <person name="Jorgensen S.L."/>
            <person name="Zaremba-Niedzwiedzka K."/>
            <person name="Martijn J."/>
            <person name="Lind A.E."/>
            <person name="van Eijk R."/>
            <person name="Schleper C."/>
            <person name="Guy L."/>
            <person name="Ettema T.J."/>
        </authorList>
    </citation>
    <scope>NUCLEOTIDE SEQUENCE</scope>
</reference>
<evidence type="ECO:0000313" key="2">
    <source>
        <dbReference type="EMBL" id="KKL73744.1"/>
    </source>
</evidence>
<keyword evidence="1" id="KW-0812">Transmembrane</keyword>
<feature type="transmembrane region" description="Helical" evidence="1">
    <location>
        <begin position="76"/>
        <end position="97"/>
    </location>
</feature>
<proteinExistence type="predicted"/>
<feature type="transmembrane region" description="Helical" evidence="1">
    <location>
        <begin position="12"/>
        <end position="31"/>
    </location>
</feature>
<keyword evidence="1" id="KW-0472">Membrane</keyword>
<sequence length="114" mass="13375">MNFENLPEWTTWALLPAWVVLLFFQNIFFTWSSRSRNSGDVHWHRKAAYCSNSIWFCSKTLMLTQILWTLARAEWWRLILLGTIYTLATTEGSVTGMKKLLRREKGSQRVGACQ</sequence>
<evidence type="ECO:0000256" key="1">
    <source>
        <dbReference type="SAM" id="Phobius"/>
    </source>
</evidence>
<comment type="caution">
    <text evidence="2">The sequence shown here is derived from an EMBL/GenBank/DDBJ whole genome shotgun (WGS) entry which is preliminary data.</text>
</comment>
<feature type="transmembrane region" description="Helical" evidence="1">
    <location>
        <begin position="52"/>
        <end position="70"/>
    </location>
</feature>
<protein>
    <submittedName>
        <fullName evidence="2">Uncharacterized protein</fullName>
    </submittedName>
</protein>
<accession>A0A0F9EIE7</accession>